<dbReference type="InterPro" id="IPR025613">
    <property type="entry name" value="YlbE"/>
</dbReference>
<name>A0ABS2QGU6_9BACI</name>
<organism evidence="1 2">
    <name type="scientific">Peribacillus deserti</name>
    <dbReference type="NCBI Taxonomy" id="673318"/>
    <lineage>
        <taxon>Bacteria</taxon>
        <taxon>Bacillati</taxon>
        <taxon>Bacillota</taxon>
        <taxon>Bacilli</taxon>
        <taxon>Bacillales</taxon>
        <taxon>Bacillaceae</taxon>
        <taxon>Peribacillus</taxon>
    </lineage>
</organism>
<keyword evidence="2" id="KW-1185">Reference proteome</keyword>
<dbReference type="Proteomes" id="UP000823486">
    <property type="component" value="Unassembled WGS sequence"/>
</dbReference>
<evidence type="ECO:0008006" key="3">
    <source>
        <dbReference type="Google" id="ProtNLM"/>
    </source>
</evidence>
<accession>A0ABS2QGU6</accession>
<comment type="caution">
    <text evidence="1">The sequence shown here is derived from an EMBL/GenBank/DDBJ whole genome shotgun (WGS) entry which is preliminary data.</text>
</comment>
<protein>
    <recommendedName>
        <fullName evidence="3">YlbE-like protein</fullName>
    </recommendedName>
</protein>
<proteinExistence type="predicted"/>
<sequence length="79" mass="9491">MRKDLFEIIEGKEDLKKYLRLQPIWYRRLTRNPQQLQKMETEAAYFFKKSIPDRVSQLTNGVQMASMMISMFQTMNAVK</sequence>
<reference evidence="1 2" key="1">
    <citation type="submission" date="2021-01" db="EMBL/GenBank/DDBJ databases">
        <title>Genomic Encyclopedia of Type Strains, Phase IV (KMG-IV): sequencing the most valuable type-strain genomes for metagenomic binning, comparative biology and taxonomic classification.</title>
        <authorList>
            <person name="Goeker M."/>
        </authorList>
    </citation>
    <scope>NUCLEOTIDE SEQUENCE [LARGE SCALE GENOMIC DNA]</scope>
    <source>
        <strain evidence="1 2">DSM 105482</strain>
    </source>
</reference>
<evidence type="ECO:0000313" key="1">
    <source>
        <dbReference type="EMBL" id="MBM7692391.1"/>
    </source>
</evidence>
<gene>
    <name evidence="1" type="ORF">JOC77_001821</name>
</gene>
<dbReference type="Pfam" id="PF14003">
    <property type="entry name" value="YlbE"/>
    <property type="match status" value="1"/>
</dbReference>
<dbReference type="EMBL" id="JAFBFI010000006">
    <property type="protein sequence ID" value="MBM7692391.1"/>
    <property type="molecule type" value="Genomic_DNA"/>
</dbReference>
<dbReference type="RefSeq" id="WP_204541858.1">
    <property type="nucleotide sequence ID" value="NZ_JAFBFI010000006.1"/>
</dbReference>
<evidence type="ECO:0000313" key="2">
    <source>
        <dbReference type="Proteomes" id="UP000823486"/>
    </source>
</evidence>